<proteinExistence type="predicted"/>
<feature type="transmembrane region" description="Helical" evidence="7">
    <location>
        <begin position="314"/>
        <end position="334"/>
    </location>
</feature>
<reference evidence="10" key="1">
    <citation type="submission" date="2019-09" db="UniProtKB">
        <authorList>
            <consortium name="WormBaseParasite"/>
        </authorList>
    </citation>
    <scope>IDENTIFICATION</scope>
</reference>
<evidence type="ECO:0000256" key="4">
    <source>
        <dbReference type="ARBA" id="ARBA00022982"/>
    </source>
</evidence>
<keyword evidence="6 7" id="KW-0472">Membrane</keyword>
<dbReference type="Proteomes" id="UP000050761">
    <property type="component" value="Unassembled WGS sequence"/>
</dbReference>
<dbReference type="PANTHER" id="PTHR23130:SF171">
    <property type="entry name" value="OS01G0895300 PROTEIN"/>
    <property type="match status" value="1"/>
</dbReference>
<evidence type="ECO:0000256" key="6">
    <source>
        <dbReference type="ARBA" id="ARBA00023136"/>
    </source>
</evidence>
<dbReference type="AlphaFoldDB" id="A0A8L8L0G4"/>
<dbReference type="InterPro" id="IPR006593">
    <property type="entry name" value="Cyt_b561/ferric_Rdtase_TM"/>
</dbReference>
<evidence type="ECO:0000256" key="3">
    <source>
        <dbReference type="ARBA" id="ARBA00022692"/>
    </source>
</evidence>
<evidence type="ECO:0000256" key="5">
    <source>
        <dbReference type="ARBA" id="ARBA00022989"/>
    </source>
</evidence>
<keyword evidence="5 7" id="KW-1133">Transmembrane helix</keyword>
<feature type="transmembrane region" description="Helical" evidence="7">
    <location>
        <begin position="387"/>
        <end position="406"/>
    </location>
</feature>
<dbReference type="Gene3D" id="1.20.120.1770">
    <property type="match status" value="1"/>
</dbReference>
<dbReference type="GO" id="GO:0016020">
    <property type="term" value="C:membrane"/>
    <property type="evidence" value="ECO:0007669"/>
    <property type="project" value="UniProtKB-SubCell"/>
</dbReference>
<dbReference type="PANTHER" id="PTHR23130">
    <property type="entry name" value="CYTOCHROME B561 AND DOMON DOMAIN-CONTAINING PROTEIN"/>
    <property type="match status" value="1"/>
</dbReference>
<keyword evidence="3 7" id="KW-0812">Transmembrane</keyword>
<feature type="transmembrane region" description="Helical" evidence="7">
    <location>
        <begin position="274"/>
        <end position="294"/>
    </location>
</feature>
<protein>
    <submittedName>
        <fullName evidence="10">Cytochrome b561 domain-containing protein</fullName>
    </submittedName>
</protein>
<evidence type="ECO:0000313" key="10">
    <source>
        <dbReference type="WBParaSite" id="HPBE_0002155501-mRNA-1"/>
    </source>
</evidence>
<evidence type="ECO:0000256" key="7">
    <source>
        <dbReference type="SAM" id="Phobius"/>
    </source>
</evidence>
<dbReference type="SMART" id="SM00665">
    <property type="entry name" value="B561"/>
    <property type="match status" value="1"/>
</dbReference>
<organism evidence="9 10">
    <name type="scientific">Heligmosomoides polygyrus</name>
    <name type="common">Parasitic roundworm</name>
    <dbReference type="NCBI Taxonomy" id="6339"/>
    <lineage>
        <taxon>Eukaryota</taxon>
        <taxon>Metazoa</taxon>
        <taxon>Ecdysozoa</taxon>
        <taxon>Nematoda</taxon>
        <taxon>Chromadorea</taxon>
        <taxon>Rhabditida</taxon>
        <taxon>Rhabditina</taxon>
        <taxon>Rhabditomorpha</taxon>
        <taxon>Strongyloidea</taxon>
        <taxon>Heligmosomidae</taxon>
        <taxon>Heligmosomoides</taxon>
    </lineage>
</organism>
<keyword evidence="9" id="KW-1185">Reference proteome</keyword>
<evidence type="ECO:0000256" key="2">
    <source>
        <dbReference type="ARBA" id="ARBA00022448"/>
    </source>
</evidence>
<comment type="subcellular location">
    <subcellularLocation>
        <location evidence="1">Membrane</location>
    </subcellularLocation>
</comment>
<keyword evidence="2" id="KW-0813">Transport</keyword>
<keyword evidence="4" id="KW-0249">Electron transport</keyword>
<evidence type="ECO:0000256" key="1">
    <source>
        <dbReference type="ARBA" id="ARBA00004370"/>
    </source>
</evidence>
<evidence type="ECO:0000313" key="9">
    <source>
        <dbReference type="Proteomes" id="UP000050761"/>
    </source>
</evidence>
<dbReference type="WBParaSite" id="HPBE_0002155501-mRNA-1">
    <property type="protein sequence ID" value="HPBE_0002155501-mRNA-1"/>
    <property type="gene ID" value="HPBE_0002155501"/>
</dbReference>
<dbReference type="PROSITE" id="PS50939">
    <property type="entry name" value="CYTOCHROME_B561"/>
    <property type="match status" value="1"/>
</dbReference>
<dbReference type="CDD" id="cd08760">
    <property type="entry name" value="Cyt_b561_FRRS1_like"/>
    <property type="match status" value="1"/>
</dbReference>
<feature type="domain" description="Cytochrome b561" evidence="8">
    <location>
        <begin position="195"/>
        <end position="406"/>
    </location>
</feature>
<evidence type="ECO:0000259" key="8">
    <source>
        <dbReference type="PROSITE" id="PS50939"/>
    </source>
</evidence>
<name>A0A8L8L0G4_HELPZ</name>
<feature type="transmembrane region" description="Helical" evidence="7">
    <location>
        <begin position="346"/>
        <end position="367"/>
    </location>
</feature>
<feature type="transmembrane region" description="Helical" evidence="7">
    <location>
        <begin position="228"/>
        <end position="253"/>
    </location>
</feature>
<accession>A0A8L8L0G4</accession>
<sequence length="482" mass="53872">LWYTKDSFQLPYSLAFSFEGCNTTQSCWFHPPNCGENERAKCISGVRWSTEPNGIKIQLQTYVNDLDPLRPVYAALGFSYNQRMDDDTVVECIQPLHGGPGKVQVSFNDETFNSALPQASSVLLEGGGLVLEDGLLTCDMKLLLDNVALVSNDTKFMVRLGEIRESLINFCLALEKDIHSMNDNAQFPWMSQEMISICRGDNCTSSNVYFLGDAIQSRVERYWRYRVAVLHGVALIVAWWVLGSSAILIARYFKPLFPRKKLLGTAVWFQLHRDIFLISLVLQILAVVFIFWQASWVWYQCSYQCTPKDFSKKMHAITGMIATVLAVLQPFFAVIRPSPNSQYRFIFNWGHWLVGMTAWGFASTTMVLSLPMGKTGLNAVYGYAPNWIMGGYILFFIGCNVVMEMLSSSNEVRMEKNGISSPHRFIVGPNGMALSHLNGPAVESPLAPPTVSSMCPGLLHHGPIAPTSTSDIALYKISSVNC</sequence>